<sequence length="221" mass="23870">MLNSIAATLLAFSAVTAPASAAQGPHFPDPPPDKIVIDVVTVNGSGCPQGSAAVAVSTDNTKFTVTYSDYLAQVGVGAKPTDFRKNCQLSLVVHVPSGFTYAIAQTDYRGYANIKKGASFTEKANYYFQGMSQTIPVSHKFDGPKDDNWQSTDKIGVDQVVYAPCGEERNFNINTELRVDAGTSNTKETTSFATMDSTDTDYSTVYHFHWQTCPPKPGTTR</sequence>
<dbReference type="Pfam" id="PF14273">
    <property type="entry name" value="DUF4360"/>
    <property type="match status" value="1"/>
</dbReference>
<protein>
    <submittedName>
        <fullName evidence="2">DUF4360 domain-containing protein</fullName>
    </submittedName>
</protein>
<organism evidence="2 3">
    <name type="scientific">Amycolatopsis minnesotensis</name>
    <dbReference type="NCBI Taxonomy" id="337894"/>
    <lineage>
        <taxon>Bacteria</taxon>
        <taxon>Bacillati</taxon>
        <taxon>Actinomycetota</taxon>
        <taxon>Actinomycetes</taxon>
        <taxon>Pseudonocardiales</taxon>
        <taxon>Pseudonocardiaceae</taxon>
        <taxon>Amycolatopsis</taxon>
    </lineage>
</organism>
<evidence type="ECO:0000256" key="1">
    <source>
        <dbReference type="SAM" id="SignalP"/>
    </source>
</evidence>
<accession>A0ABP5BY25</accession>
<reference evidence="3" key="1">
    <citation type="journal article" date="2019" name="Int. J. Syst. Evol. Microbiol.">
        <title>The Global Catalogue of Microorganisms (GCM) 10K type strain sequencing project: providing services to taxonomists for standard genome sequencing and annotation.</title>
        <authorList>
            <consortium name="The Broad Institute Genomics Platform"/>
            <consortium name="The Broad Institute Genome Sequencing Center for Infectious Disease"/>
            <person name="Wu L."/>
            <person name="Ma J."/>
        </authorList>
    </citation>
    <scope>NUCLEOTIDE SEQUENCE [LARGE SCALE GENOMIC DNA]</scope>
    <source>
        <strain evidence="3">JCM 14545</strain>
    </source>
</reference>
<gene>
    <name evidence="2" type="ORF">GCM10009754_22260</name>
</gene>
<dbReference type="InterPro" id="IPR025649">
    <property type="entry name" value="DUF4360"/>
</dbReference>
<evidence type="ECO:0000313" key="3">
    <source>
        <dbReference type="Proteomes" id="UP001501116"/>
    </source>
</evidence>
<feature type="chain" id="PRO_5045558368" evidence="1">
    <location>
        <begin position="22"/>
        <end position="221"/>
    </location>
</feature>
<dbReference type="PANTHER" id="PTHR38847">
    <property type="match status" value="1"/>
</dbReference>
<dbReference type="RefSeq" id="WP_344416415.1">
    <property type="nucleotide sequence ID" value="NZ_BAAANN010000007.1"/>
</dbReference>
<dbReference type="EMBL" id="BAAANN010000007">
    <property type="protein sequence ID" value="GAA1952714.1"/>
    <property type="molecule type" value="Genomic_DNA"/>
</dbReference>
<name>A0ABP5BY25_9PSEU</name>
<keyword evidence="1" id="KW-0732">Signal</keyword>
<proteinExistence type="predicted"/>
<evidence type="ECO:0000313" key="2">
    <source>
        <dbReference type="EMBL" id="GAA1952714.1"/>
    </source>
</evidence>
<keyword evidence="3" id="KW-1185">Reference proteome</keyword>
<dbReference type="PANTHER" id="PTHR38847:SF1">
    <property type="entry name" value="PSEUDOURIDINE SYNTHASE RSUA_RLUA-LIKE DOMAIN-CONTAINING PROTEIN"/>
    <property type="match status" value="1"/>
</dbReference>
<feature type="signal peptide" evidence="1">
    <location>
        <begin position="1"/>
        <end position="21"/>
    </location>
</feature>
<comment type="caution">
    <text evidence="2">The sequence shown here is derived from an EMBL/GenBank/DDBJ whole genome shotgun (WGS) entry which is preliminary data.</text>
</comment>
<dbReference type="Proteomes" id="UP001501116">
    <property type="component" value="Unassembled WGS sequence"/>
</dbReference>